<comment type="caution">
    <text evidence="1">The sequence shown here is derived from an EMBL/GenBank/DDBJ whole genome shotgun (WGS) entry which is preliminary data.</text>
</comment>
<keyword evidence="2" id="KW-1185">Reference proteome</keyword>
<proteinExistence type="predicted"/>
<evidence type="ECO:0000313" key="1">
    <source>
        <dbReference type="EMBL" id="THE64905.1"/>
    </source>
</evidence>
<organism evidence="1 2">
    <name type="scientific">Salinadaptatus halalkaliphilus</name>
    <dbReference type="NCBI Taxonomy" id="2419781"/>
    <lineage>
        <taxon>Archaea</taxon>
        <taxon>Methanobacteriati</taxon>
        <taxon>Methanobacteriota</taxon>
        <taxon>Stenosarchaea group</taxon>
        <taxon>Halobacteria</taxon>
        <taxon>Halobacteriales</taxon>
        <taxon>Natrialbaceae</taxon>
        <taxon>Salinadaptatus</taxon>
    </lineage>
</organism>
<name>A0A4S3TP29_9EURY</name>
<dbReference type="Proteomes" id="UP000318864">
    <property type="component" value="Unassembled WGS sequence"/>
</dbReference>
<sequence>MDRHRRAYRRLTAAALQPEASVRYHYRDGSSLATVVDRTDQYVTFVGLDCDGRFTHDQIETLLEDGRLEVVLDDDTHVPAETLSRRF</sequence>
<gene>
    <name evidence="1" type="ORF">D8Y22_09795</name>
</gene>
<evidence type="ECO:0000313" key="2">
    <source>
        <dbReference type="Proteomes" id="UP000318864"/>
    </source>
</evidence>
<protein>
    <submittedName>
        <fullName evidence="1">Uncharacterized protein</fullName>
    </submittedName>
</protein>
<dbReference type="AlphaFoldDB" id="A0A4S3TP29"/>
<dbReference type="RefSeq" id="WP_141464524.1">
    <property type="nucleotide sequence ID" value="NZ_RBZW01000022.1"/>
</dbReference>
<dbReference type="OrthoDB" id="167330at2157"/>
<dbReference type="EMBL" id="RBZW01000022">
    <property type="protein sequence ID" value="THE64905.1"/>
    <property type="molecule type" value="Genomic_DNA"/>
</dbReference>
<reference evidence="1 2" key="1">
    <citation type="submission" date="2018-10" db="EMBL/GenBank/DDBJ databases">
        <title>Natronolimnobius sp. XQ-INN 246 isolated from Inner Mongolia Autonomous Region of China.</title>
        <authorList>
            <person name="Xue Q."/>
        </authorList>
    </citation>
    <scope>NUCLEOTIDE SEQUENCE [LARGE SCALE GENOMIC DNA]</scope>
    <source>
        <strain evidence="1 2">XQ-INN 246</strain>
    </source>
</reference>
<accession>A0A4S3TP29</accession>